<keyword evidence="4" id="KW-1185">Reference proteome</keyword>
<sequence length="260" mass="28482">MCIMNTIRITSPSTNATEGQTDFYAKTCQFPHMALLRIFTGNKSHICGGALVDDIHIITAAHCFPKGWTFVDVSLGGTNSSVAKATFQINTTNVHLHKAFKTLNSSFLLYENDAAFLVLPRPINANKCIRPITMATHNDTFYSSCFMVGWEINSSKGKNTAVLKWENVNVLPEASCGVIATKFRNRRICASDLHLHGGKQTCQGGEGGSLVCFKKDKRAVLAGFTSSEAVCQHGISPKNHKLSLKPGHDLSQELSHEQRI</sequence>
<dbReference type="InterPro" id="IPR043504">
    <property type="entry name" value="Peptidase_S1_PA_chymotrypsin"/>
</dbReference>
<dbReference type="InterPro" id="IPR001314">
    <property type="entry name" value="Peptidase_S1A"/>
</dbReference>
<dbReference type="Pfam" id="PF00089">
    <property type="entry name" value="Trypsin"/>
    <property type="match status" value="1"/>
</dbReference>
<reference evidence="3" key="1">
    <citation type="submission" date="2023-08" db="EMBL/GenBank/DDBJ databases">
        <authorList>
            <person name="Alioto T."/>
            <person name="Alioto T."/>
            <person name="Gomez Garrido J."/>
        </authorList>
    </citation>
    <scope>NUCLEOTIDE SEQUENCE</scope>
</reference>
<dbReference type="SUPFAM" id="SSF50494">
    <property type="entry name" value="Trypsin-like serine proteases"/>
    <property type="match status" value="1"/>
</dbReference>
<accession>A0AA36ASE4</accession>
<dbReference type="InterPro" id="IPR018114">
    <property type="entry name" value="TRYPSIN_HIS"/>
</dbReference>
<proteinExistence type="predicted"/>
<evidence type="ECO:0000313" key="3">
    <source>
        <dbReference type="EMBL" id="CAI9721239.1"/>
    </source>
</evidence>
<dbReference type="PRINTS" id="PR00722">
    <property type="entry name" value="CHYMOTRYPSIN"/>
</dbReference>
<gene>
    <name evidence="3" type="ORF">OCTVUL_1B027091</name>
</gene>
<dbReference type="PROSITE" id="PS50240">
    <property type="entry name" value="TRYPSIN_DOM"/>
    <property type="match status" value="1"/>
</dbReference>
<evidence type="ECO:0000259" key="2">
    <source>
        <dbReference type="PROSITE" id="PS50240"/>
    </source>
</evidence>
<protein>
    <submittedName>
        <fullName evidence="3">S1 type peptidase</fullName>
    </submittedName>
</protein>
<dbReference type="SMART" id="SM00020">
    <property type="entry name" value="Tryp_SPc"/>
    <property type="match status" value="1"/>
</dbReference>
<feature type="domain" description="Peptidase S1" evidence="2">
    <location>
        <begin position="16"/>
        <end position="260"/>
    </location>
</feature>
<name>A0AA36ASE4_OCTVU</name>
<evidence type="ECO:0000256" key="1">
    <source>
        <dbReference type="ARBA" id="ARBA00023157"/>
    </source>
</evidence>
<dbReference type="Gene3D" id="2.40.10.10">
    <property type="entry name" value="Trypsin-like serine proteases"/>
    <property type="match status" value="1"/>
</dbReference>
<dbReference type="GO" id="GO:0004252">
    <property type="term" value="F:serine-type endopeptidase activity"/>
    <property type="evidence" value="ECO:0007669"/>
    <property type="project" value="InterPro"/>
</dbReference>
<dbReference type="AlphaFoldDB" id="A0AA36ASE4"/>
<dbReference type="GO" id="GO:0006508">
    <property type="term" value="P:proteolysis"/>
    <property type="evidence" value="ECO:0007669"/>
    <property type="project" value="InterPro"/>
</dbReference>
<evidence type="ECO:0000313" key="4">
    <source>
        <dbReference type="Proteomes" id="UP001162480"/>
    </source>
</evidence>
<dbReference type="EMBL" id="OX597817">
    <property type="protein sequence ID" value="CAI9721239.1"/>
    <property type="molecule type" value="Genomic_DNA"/>
</dbReference>
<keyword evidence="1" id="KW-1015">Disulfide bond</keyword>
<dbReference type="InterPro" id="IPR009003">
    <property type="entry name" value="Peptidase_S1_PA"/>
</dbReference>
<dbReference type="PANTHER" id="PTHR24253">
    <property type="entry name" value="TRANSMEMBRANE PROTEASE SERINE"/>
    <property type="match status" value="1"/>
</dbReference>
<dbReference type="PANTHER" id="PTHR24253:SF55">
    <property type="entry name" value="TRANSMEMBRANE PROTEASE SERINE 13"/>
    <property type="match status" value="1"/>
</dbReference>
<dbReference type="PROSITE" id="PS00134">
    <property type="entry name" value="TRYPSIN_HIS"/>
    <property type="match status" value="1"/>
</dbReference>
<organism evidence="3 4">
    <name type="scientific">Octopus vulgaris</name>
    <name type="common">Common octopus</name>
    <dbReference type="NCBI Taxonomy" id="6645"/>
    <lineage>
        <taxon>Eukaryota</taxon>
        <taxon>Metazoa</taxon>
        <taxon>Spiralia</taxon>
        <taxon>Lophotrochozoa</taxon>
        <taxon>Mollusca</taxon>
        <taxon>Cephalopoda</taxon>
        <taxon>Coleoidea</taxon>
        <taxon>Octopodiformes</taxon>
        <taxon>Octopoda</taxon>
        <taxon>Incirrata</taxon>
        <taxon>Octopodidae</taxon>
        <taxon>Octopus</taxon>
    </lineage>
</organism>
<dbReference type="Proteomes" id="UP001162480">
    <property type="component" value="Chromosome 4"/>
</dbReference>
<dbReference type="InterPro" id="IPR001254">
    <property type="entry name" value="Trypsin_dom"/>
</dbReference>